<evidence type="ECO:0000313" key="3">
    <source>
        <dbReference type="EMBL" id="XCH77571.1"/>
    </source>
</evidence>
<organism evidence="3">
    <name type="scientific">Micromonospora sp. CCTCC AA 2012012</name>
    <dbReference type="NCBI Taxonomy" id="3111921"/>
    <lineage>
        <taxon>Bacteria</taxon>
        <taxon>Bacillati</taxon>
        <taxon>Actinomycetota</taxon>
        <taxon>Actinomycetes</taxon>
        <taxon>Micromonosporales</taxon>
        <taxon>Micromonosporaceae</taxon>
        <taxon>Micromonospora</taxon>
    </lineage>
</organism>
<dbReference type="RefSeq" id="WP_350938950.1">
    <property type="nucleotide sequence ID" value="NZ_CP157762.1"/>
</dbReference>
<protein>
    <submittedName>
        <fullName evidence="3">Uncharacterized protein</fullName>
    </submittedName>
</protein>
<evidence type="ECO:0000313" key="2">
    <source>
        <dbReference type="EMBL" id="XBP96860.1"/>
    </source>
</evidence>
<dbReference type="EMBL" id="CP157762">
    <property type="protein sequence ID" value="XBP96860.1"/>
    <property type="molecule type" value="Genomic_DNA"/>
</dbReference>
<reference evidence="3" key="2">
    <citation type="submission" date="2024-06" db="EMBL/GenBank/DDBJ databases">
        <title>Micromonospora mangrovi CCTCC AA 2012012 genome sequences.</title>
        <authorList>
            <person name="Gao J."/>
        </authorList>
    </citation>
    <scope>NUCLEOTIDE SEQUENCE</scope>
    <source>
        <strain evidence="3">CCTCC AA 2012012</strain>
    </source>
</reference>
<reference evidence="2" key="1">
    <citation type="submission" date="2024-01" db="EMBL/GenBank/DDBJ databases">
        <title>The genome sequence of Micromonospora mangrovi CCTCC AA 2012012.</title>
        <authorList>
            <person name="Gao J."/>
        </authorList>
    </citation>
    <scope>NUCLEOTIDE SEQUENCE</scope>
    <source>
        <strain evidence="2">CCTCC AA 2012012</strain>
    </source>
</reference>
<evidence type="ECO:0000256" key="1">
    <source>
        <dbReference type="SAM" id="MobiDB-lite"/>
    </source>
</evidence>
<dbReference type="EMBL" id="CP159342">
    <property type="protein sequence ID" value="XCH77571.1"/>
    <property type="molecule type" value="Genomic_DNA"/>
</dbReference>
<sequence length="45" mass="4117">MVDGAAALGETSGSTGSVATGAADPGAVDQALAVGSWGSDPLSIV</sequence>
<feature type="region of interest" description="Disordered" evidence="1">
    <location>
        <begin position="1"/>
        <end position="22"/>
    </location>
</feature>
<gene>
    <name evidence="3" type="ORF">ABUL08_09595</name>
    <name evidence="2" type="ORF">VK199_09545</name>
</gene>
<accession>A0AAU8HM91</accession>
<dbReference type="AlphaFoldDB" id="A0AAU8HM91"/>
<name>A0AAU8HM91_9ACTN</name>
<proteinExistence type="predicted"/>